<dbReference type="Pfam" id="PF12395">
    <property type="entry name" value="DUF3658"/>
    <property type="match status" value="1"/>
</dbReference>
<reference evidence="3" key="2">
    <citation type="submission" date="2021-04" db="EMBL/GenBank/DDBJ databases">
        <authorList>
            <person name="Gilroy R."/>
        </authorList>
    </citation>
    <scope>NUCLEOTIDE SEQUENCE</scope>
    <source>
        <strain evidence="3">CHK185-5351</strain>
    </source>
</reference>
<dbReference type="Pfam" id="PF08874">
    <property type="entry name" value="DUF1835"/>
    <property type="match status" value="1"/>
</dbReference>
<organism evidence="3 4">
    <name type="scientific">Candidatus Fusicatenibacter intestinigallinarum</name>
    <dbReference type="NCBI Taxonomy" id="2838598"/>
    <lineage>
        <taxon>Bacteria</taxon>
        <taxon>Bacillati</taxon>
        <taxon>Bacillota</taxon>
        <taxon>Clostridia</taxon>
        <taxon>Lachnospirales</taxon>
        <taxon>Lachnospiraceae</taxon>
        <taxon>Fusicatenibacter</taxon>
    </lineage>
</organism>
<feature type="domain" description="DUF1835" evidence="1">
    <location>
        <begin position="62"/>
        <end position="160"/>
    </location>
</feature>
<dbReference type="InterPro" id="IPR014973">
    <property type="entry name" value="DUF1835"/>
</dbReference>
<evidence type="ECO:0000313" key="3">
    <source>
        <dbReference type="EMBL" id="HJC16180.1"/>
    </source>
</evidence>
<accession>A0A9D2SN25</accession>
<dbReference type="InterPro" id="IPR022123">
    <property type="entry name" value="DUF3658"/>
</dbReference>
<comment type="caution">
    <text evidence="3">The sequence shown here is derived from an EMBL/GenBank/DDBJ whole genome shotgun (WGS) entry which is preliminary data.</text>
</comment>
<dbReference type="AlphaFoldDB" id="A0A9D2SN25"/>
<sequence>MTEIVFSESAEGSLKWAQTYGKGKWAPSSIGMIGSNLSAAEADEALREAERREQASWEQAVPLGGSPADVFSFPLVHSIGDISEEGIGQKRLETLQKLFGYSSETEGHKTAERICRNAVRDFQTVRTRLTEGGQVRIWYSDQPDEMCGMYWFLAQLEQQRMPAGRIVLVSPEDRNSELCHLGWGAAEPGEWGKHLSSQKNISQEFLTDIACRWKKLQDERAALRAVVDGKLCSVPEDFYDPFIQKELDAQEEMFPETSLMGSVLARHRLGISNEWIFLRIQKMVESGRLSVAAEAPEDMTACHRWLKKM</sequence>
<protein>
    <submittedName>
        <fullName evidence="3">DUF1835 domain-containing protein</fullName>
    </submittedName>
</protein>
<evidence type="ECO:0000259" key="1">
    <source>
        <dbReference type="Pfam" id="PF08874"/>
    </source>
</evidence>
<feature type="domain" description="DUF3658" evidence="2">
    <location>
        <begin position="195"/>
        <end position="294"/>
    </location>
</feature>
<dbReference type="Proteomes" id="UP000823849">
    <property type="component" value="Unassembled WGS sequence"/>
</dbReference>
<dbReference type="EMBL" id="DWWU01000041">
    <property type="protein sequence ID" value="HJC16180.1"/>
    <property type="molecule type" value="Genomic_DNA"/>
</dbReference>
<name>A0A9D2SN25_9FIRM</name>
<reference evidence="3" key="1">
    <citation type="journal article" date="2021" name="PeerJ">
        <title>Extensive microbial diversity within the chicken gut microbiome revealed by metagenomics and culture.</title>
        <authorList>
            <person name="Gilroy R."/>
            <person name="Ravi A."/>
            <person name="Getino M."/>
            <person name="Pursley I."/>
            <person name="Horton D.L."/>
            <person name="Alikhan N.F."/>
            <person name="Baker D."/>
            <person name="Gharbi K."/>
            <person name="Hall N."/>
            <person name="Watson M."/>
            <person name="Adriaenssens E.M."/>
            <person name="Foster-Nyarko E."/>
            <person name="Jarju S."/>
            <person name="Secka A."/>
            <person name="Antonio M."/>
            <person name="Oren A."/>
            <person name="Chaudhuri R.R."/>
            <person name="La Ragione R."/>
            <person name="Hildebrand F."/>
            <person name="Pallen M.J."/>
        </authorList>
    </citation>
    <scope>NUCLEOTIDE SEQUENCE</scope>
    <source>
        <strain evidence="3">CHK185-5351</strain>
    </source>
</reference>
<proteinExistence type="predicted"/>
<evidence type="ECO:0000313" key="4">
    <source>
        <dbReference type="Proteomes" id="UP000823849"/>
    </source>
</evidence>
<gene>
    <name evidence="3" type="ORF">H9705_10270</name>
</gene>
<evidence type="ECO:0000259" key="2">
    <source>
        <dbReference type="Pfam" id="PF12395"/>
    </source>
</evidence>